<keyword evidence="1" id="KW-0233">DNA recombination</keyword>
<gene>
    <name evidence="3" type="ordered locus">ambt_05285</name>
</gene>
<dbReference type="InterPro" id="IPR011010">
    <property type="entry name" value="DNA_brk_join_enz"/>
</dbReference>
<reference evidence="3 4" key="1">
    <citation type="journal article" date="2011" name="J. Bacteriol.">
        <title>Complete genome sequence of the polycyclic aromatic hydrocarbon-degrading bacterium Alteromonas sp. strain SN2.</title>
        <authorList>
            <person name="Jin H.M."/>
            <person name="Jeong H."/>
            <person name="Moon E.J."/>
            <person name="Math R.K."/>
            <person name="Lee K."/>
            <person name="Kim H.J."/>
            <person name="Jeon C.O."/>
            <person name="Oh T.K."/>
            <person name="Kim J.F."/>
        </authorList>
    </citation>
    <scope>NUCLEOTIDE SEQUENCE [LARGE SCALE GENOMIC DNA]</scope>
    <source>
        <strain evidence="4">JCM 17741 / KACC 18427 / KCTC 11700BP / SN2</strain>
    </source>
</reference>
<dbReference type="GO" id="GO:0015074">
    <property type="term" value="P:DNA integration"/>
    <property type="evidence" value="ECO:0007669"/>
    <property type="project" value="InterPro"/>
</dbReference>
<dbReference type="AlphaFoldDB" id="F5Z423"/>
<organism evidence="3 4">
    <name type="scientific">Alteromonas naphthalenivorans</name>
    <dbReference type="NCBI Taxonomy" id="715451"/>
    <lineage>
        <taxon>Bacteria</taxon>
        <taxon>Pseudomonadati</taxon>
        <taxon>Pseudomonadota</taxon>
        <taxon>Gammaproteobacteria</taxon>
        <taxon>Alteromonadales</taxon>
        <taxon>Alteromonadaceae</taxon>
        <taxon>Alteromonas/Salinimonas group</taxon>
        <taxon>Alteromonas</taxon>
    </lineage>
</organism>
<dbReference type="SUPFAM" id="SSF56349">
    <property type="entry name" value="DNA breaking-rejoining enzymes"/>
    <property type="match status" value="1"/>
</dbReference>
<dbReference type="RefSeq" id="WP_013783546.1">
    <property type="nucleotide sequence ID" value="NC_015554.1"/>
</dbReference>
<dbReference type="PROSITE" id="PS51898">
    <property type="entry name" value="TYR_RECOMBINASE"/>
    <property type="match status" value="1"/>
</dbReference>
<dbReference type="InterPro" id="IPR002104">
    <property type="entry name" value="Integrase_catalytic"/>
</dbReference>
<feature type="domain" description="Tyr recombinase" evidence="2">
    <location>
        <begin position="110"/>
        <end position="292"/>
    </location>
</feature>
<name>F5Z423_ALTNA</name>
<evidence type="ECO:0000256" key="1">
    <source>
        <dbReference type="ARBA" id="ARBA00023172"/>
    </source>
</evidence>
<accession>F5Z423</accession>
<dbReference type="EMBL" id="CP002339">
    <property type="protein sequence ID" value="AEF02605.1"/>
    <property type="molecule type" value="Genomic_DNA"/>
</dbReference>
<evidence type="ECO:0000313" key="3">
    <source>
        <dbReference type="EMBL" id="AEF02605.1"/>
    </source>
</evidence>
<protein>
    <submittedName>
        <fullName evidence="3">Integrase</fullName>
    </submittedName>
</protein>
<dbReference type="Gene3D" id="1.10.443.10">
    <property type="entry name" value="Intergrase catalytic core"/>
    <property type="match status" value="1"/>
</dbReference>
<evidence type="ECO:0000259" key="2">
    <source>
        <dbReference type="PROSITE" id="PS51898"/>
    </source>
</evidence>
<evidence type="ECO:0000313" key="4">
    <source>
        <dbReference type="Proteomes" id="UP000000683"/>
    </source>
</evidence>
<keyword evidence="4" id="KW-1185">Reference proteome</keyword>
<dbReference type="InterPro" id="IPR013762">
    <property type="entry name" value="Integrase-like_cat_sf"/>
</dbReference>
<sequence length="292" mass="33024">MPKFAKASTQAHNVIKALTKTERIQSLGTARNYEDALKRVSFWVKEKKLNGLQSLSLEQARFYLEYRAESVGQKTLDMERQALQAMMQLNGRLPDNGKLYIVKSELAEATRSRAYTRKQAEAVSQGQSSKHSLATQIAYAAGLRAHELLTLARNDEREPDRRKALSSKWDGRSGSLYTVVGKGGLKRHVLIPTALVNQLEQRRLKSPVTVTDRQIKYLQRYDIGGGKKWSDSFSKASSRNLYFSTGAHGLRHSYAQERMVELKALGYSRAIALETVSQEMGHFRPEITEVYL</sequence>
<dbReference type="GO" id="GO:0003677">
    <property type="term" value="F:DNA binding"/>
    <property type="evidence" value="ECO:0007669"/>
    <property type="project" value="InterPro"/>
</dbReference>
<dbReference type="OrthoDB" id="5394387at2"/>
<dbReference type="Proteomes" id="UP000000683">
    <property type="component" value="Chromosome"/>
</dbReference>
<dbReference type="GO" id="GO:0006310">
    <property type="term" value="P:DNA recombination"/>
    <property type="evidence" value="ECO:0007669"/>
    <property type="project" value="UniProtKB-KW"/>
</dbReference>
<dbReference type="HOGENOM" id="CLU_060332_0_0_6"/>
<proteinExistence type="predicted"/>
<dbReference type="eggNOG" id="COG0582">
    <property type="taxonomic scope" value="Bacteria"/>
</dbReference>
<dbReference type="KEGG" id="alt:ambt_05285"/>